<evidence type="ECO:0000313" key="3">
    <source>
        <dbReference type="EMBL" id="CZR53667.1"/>
    </source>
</evidence>
<dbReference type="PANTHER" id="PTHR24148:SF64">
    <property type="entry name" value="HETEROKARYON INCOMPATIBILITY DOMAIN-CONTAINING PROTEIN"/>
    <property type="match status" value="1"/>
</dbReference>
<dbReference type="PANTHER" id="PTHR24148">
    <property type="entry name" value="ANKYRIN REPEAT DOMAIN-CONTAINING PROTEIN 39 HOMOLOG-RELATED"/>
    <property type="match status" value="1"/>
</dbReference>
<dbReference type="STRING" id="576137.A0A1L7WLM8"/>
<feature type="domain" description="Heterokaryon incompatibility" evidence="2">
    <location>
        <begin position="61"/>
        <end position="218"/>
    </location>
</feature>
<gene>
    <name evidence="3" type="ORF">PAC_03547</name>
</gene>
<dbReference type="OrthoDB" id="3553147at2759"/>
<reference evidence="3 4" key="1">
    <citation type="submission" date="2016-03" db="EMBL/GenBank/DDBJ databases">
        <authorList>
            <person name="Ploux O."/>
        </authorList>
    </citation>
    <scope>NUCLEOTIDE SEQUENCE [LARGE SCALE GENOMIC DNA]</scope>
    <source>
        <strain evidence="3 4">UAMH 11012</strain>
    </source>
</reference>
<accession>A0A1L7WLM8</accession>
<organism evidence="3 4">
    <name type="scientific">Phialocephala subalpina</name>
    <dbReference type="NCBI Taxonomy" id="576137"/>
    <lineage>
        <taxon>Eukaryota</taxon>
        <taxon>Fungi</taxon>
        <taxon>Dikarya</taxon>
        <taxon>Ascomycota</taxon>
        <taxon>Pezizomycotina</taxon>
        <taxon>Leotiomycetes</taxon>
        <taxon>Helotiales</taxon>
        <taxon>Mollisiaceae</taxon>
        <taxon>Phialocephala</taxon>
        <taxon>Phialocephala fortinii species complex</taxon>
    </lineage>
</organism>
<dbReference type="Pfam" id="PF26639">
    <property type="entry name" value="Het-6_barrel"/>
    <property type="match status" value="1"/>
</dbReference>
<protein>
    <recommendedName>
        <fullName evidence="2">Heterokaryon incompatibility domain-containing protein</fullName>
    </recommendedName>
</protein>
<feature type="region of interest" description="Disordered" evidence="1">
    <location>
        <begin position="495"/>
        <end position="515"/>
    </location>
</feature>
<dbReference type="AlphaFoldDB" id="A0A1L7WLM8"/>
<dbReference type="EMBL" id="FJOG01000004">
    <property type="protein sequence ID" value="CZR53667.1"/>
    <property type="molecule type" value="Genomic_DNA"/>
</dbReference>
<dbReference type="Pfam" id="PF06985">
    <property type="entry name" value="HET"/>
    <property type="match status" value="1"/>
</dbReference>
<dbReference type="Proteomes" id="UP000184330">
    <property type="component" value="Unassembled WGS sequence"/>
</dbReference>
<feature type="compositionally biased region" description="Polar residues" evidence="1">
    <location>
        <begin position="505"/>
        <end position="515"/>
    </location>
</feature>
<sequence length="648" mass="72806">MHAGTNFEMSCEPKQFEHTPLPDSTDYCHPIRLLYLEPADDPCEGIRCSILQTNLIDNPRFKALSYVWGGPGTTVPIRVNGSRYYVTPNCHTALQRLRELGESPLWIDAICINQDDKAEKARQIPLMGEIYSQARQVLVWLGLTGVEARDFGEAEENLAFKLLGAFVDYGGHSESDFDISCDEFLGIAMSGASPEKSWSALKCLLGHKWFTRLWVHQEATLATDCMIFTKHHSMSYHTFLVVACHLISTNLKRKGQPGLFLADIKYRELQDNLTTITWRAAPTFRKLGLEKRFDSSNEETETSLLDDLRSTTIFNCSDPRDRIYAILDLIQNQKIKEQIVVDYNLPLNRVYADATRAFIQATNSLSILCNAAGASLETEEDPLPSWVFNWRPYWRTSRNKTGTDASMSLQTDLYSASAGTSLSYTFSRAGLELDVKGLTIDNIIASLSQPLDVTGERLFTTSGAQGLFLWLEHFSVYPTGDTPVTAYLRTITADAGPRRMGGSDPRTQPFTRLSNQSQEQLEISFRHEESDSDAIDKAYPPGGRTHDEWAEWVDRIQASFSASLARAADKKWFFVAAKGYMGFCSREVRDGDAVVVLAGCEVPLIIRECGGFHVVVGECFVWGIMDGEIGEKLWDVDERDAWETFCLR</sequence>
<evidence type="ECO:0000256" key="1">
    <source>
        <dbReference type="SAM" id="MobiDB-lite"/>
    </source>
</evidence>
<name>A0A1L7WLM8_9HELO</name>
<evidence type="ECO:0000259" key="2">
    <source>
        <dbReference type="Pfam" id="PF06985"/>
    </source>
</evidence>
<dbReference type="InterPro" id="IPR052895">
    <property type="entry name" value="HetReg/Transcr_Mod"/>
</dbReference>
<dbReference type="InterPro" id="IPR010730">
    <property type="entry name" value="HET"/>
</dbReference>
<keyword evidence="4" id="KW-1185">Reference proteome</keyword>
<evidence type="ECO:0000313" key="4">
    <source>
        <dbReference type="Proteomes" id="UP000184330"/>
    </source>
</evidence>
<proteinExistence type="predicted"/>